<name>A0ACC0B1W3_CATRO</name>
<proteinExistence type="predicted"/>
<keyword evidence="2" id="KW-1185">Reference proteome</keyword>
<sequence>MECIIILSGRHTGTQNSGATPRYCSSAAAWLLLAIAFAGSVFFAASGRRFREEDLACNRPKVFFFFFFSLSSFLFYGSVIVNRKVVIVNMAFGSSDQYISGIRAGKDFNFPVIWSAAAVGALGFSIPDLRSPWIWLREVFYYCLWLFPLITLVCHLIMSVPKIETDKFDGKSNFVMWRRKMKAVLVQNKIAPAICSLENYPESWKGEVLGEKLSDAHSCLTLH</sequence>
<dbReference type="Proteomes" id="UP001060085">
    <property type="component" value="Linkage Group LG04"/>
</dbReference>
<dbReference type="EMBL" id="CM044704">
    <property type="protein sequence ID" value="KAI5666630.1"/>
    <property type="molecule type" value="Genomic_DNA"/>
</dbReference>
<reference evidence="2" key="1">
    <citation type="journal article" date="2023" name="Nat. Plants">
        <title>Single-cell RNA sequencing provides a high-resolution roadmap for understanding the multicellular compartmentation of specialized metabolism.</title>
        <authorList>
            <person name="Sun S."/>
            <person name="Shen X."/>
            <person name="Li Y."/>
            <person name="Li Y."/>
            <person name="Wang S."/>
            <person name="Li R."/>
            <person name="Zhang H."/>
            <person name="Shen G."/>
            <person name="Guo B."/>
            <person name="Wei J."/>
            <person name="Xu J."/>
            <person name="St-Pierre B."/>
            <person name="Chen S."/>
            <person name="Sun C."/>
        </authorList>
    </citation>
    <scope>NUCLEOTIDE SEQUENCE [LARGE SCALE GENOMIC DNA]</scope>
</reference>
<evidence type="ECO:0000313" key="1">
    <source>
        <dbReference type="EMBL" id="KAI5666630.1"/>
    </source>
</evidence>
<comment type="caution">
    <text evidence="1">The sequence shown here is derived from an EMBL/GenBank/DDBJ whole genome shotgun (WGS) entry which is preliminary data.</text>
</comment>
<protein>
    <submittedName>
        <fullName evidence="1">Uncharacterized protein</fullName>
    </submittedName>
</protein>
<evidence type="ECO:0000313" key="2">
    <source>
        <dbReference type="Proteomes" id="UP001060085"/>
    </source>
</evidence>
<organism evidence="1 2">
    <name type="scientific">Catharanthus roseus</name>
    <name type="common">Madagascar periwinkle</name>
    <name type="synonym">Vinca rosea</name>
    <dbReference type="NCBI Taxonomy" id="4058"/>
    <lineage>
        <taxon>Eukaryota</taxon>
        <taxon>Viridiplantae</taxon>
        <taxon>Streptophyta</taxon>
        <taxon>Embryophyta</taxon>
        <taxon>Tracheophyta</taxon>
        <taxon>Spermatophyta</taxon>
        <taxon>Magnoliopsida</taxon>
        <taxon>eudicotyledons</taxon>
        <taxon>Gunneridae</taxon>
        <taxon>Pentapetalae</taxon>
        <taxon>asterids</taxon>
        <taxon>lamiids</taxon>
        <taxon>Gentianales</taxon>
        <taxon>Apocynaceae</taxon>
        <taxon>Rauvolfioideae</taxon>
        <taxon>Vinceae</taxon>
        <taxon>Catharanthinae</taxon>
        <taxon>Catharanthus</taxon>
    </lineage>
</organism>
<accession>A0ACC0B1W3</accession>
<gene>
    <name evidence="1" type="ORF">M9H77_16483</name>
</gene>